<dbReference type="PANTHER" id="PTHR34997">
    <property type="entry name" value="AM15"/>
    <property type="match status" value="1"/>
</dbReference>
<evidence type="ECO:0000313" key="7">
    <source>
        <dbReference type="Proteomes" id="UP000193719"/>
    </source>
</evidence>
<reference evidence="6 7" key="1">
    <citation type="submission" date="2016-08" db="EMBL/GenBank/DDBJ databases">
        <title>Genomes of anaerobic fungi encode conserved fungal cellulosomes for biomass hydrolysis.</title>
        <authorList>
            <consortium name="DOE Joint Genome Institute"/>
            <person name="Haitjema C.H."/>
            <person name="Gilmore S.P."/>
            <person name="Henske J.K."/>
            <person name="Solomon K.V."/>
            <person name="De Groot R."/>
            <person name="Kuo A."/>
            <person name="Mondo S.J."/>
            <person name="Salamov A.A."/>
            <person name="Labutti K."/>
            <person name="Zhao Z."/>
            <person name="Chiniquy J."/>
            <person name="Barry K."/>
            <person name="Brewer H.M."/>
            <person name="Purvine S.O."/>
            <person name="Wright A.T."/>
            <person name="Boxma B."/>
            <person name="Van Alen T."/>
            <person name="Hackstein J.H."/>
            <person name="Baker S.E."/>
            <person name="Grigoriev I.V."/>
            <person name="O'Malley M.A."/>
        </authorList>
    </citation>
    <scope>NUCLEOTIDE SEQUENCE [LARGE SCALE GENOMIC DNA]</scope>
    <source>
        <strain evidence="7">finn</strain>
    </source>
</reference>
<dbReference type="Pfam" id="PF01522">
    <property type="entry name" value="Polysacc_deac_1"/>
    <property type="match status" value="1"/>
</dbReference>
<evidence type="ECO:0000256" key="3">
    <source>
        <dbReference type="SAM" id="SignalP"/>
    </source>
</evidence>
<gene>
    <name evidence="6" type="ORF">BCR36DRAFT_314954</name>
</gene>
<feature type="domain" description="LysM" evidence="5">
    <location>
        <begin position="236"/>
        <end position="280"/>
    </location>
</feature>
<dbReference type="PROSITE" id="PS51677">
    <property type="entry name" value="NODB"/>
    <property type="match status" value="1"/>
</dbReference>
<name>A0A1Y1VNF8_9FUNG</name>
<evidence type="ECO:0000256" key="1">
    <source>
        <dbReference type="ARBA" id="ARBA00022669"/>
    </source>
</evidence>
<feature type="domain" description="LysM" evidence="5">
    <location>
        <begin position="159"/>
        <end position="203"/>
    </location>
</feature>
<dbReference type="Proteomes" id="UP000193719">
    <property type="component" value="Unassembled WGS sequence"/>
</dbReference>
<organism evidence="6 7">
    <name type="scientific">Piromyces finnis</name>
    <dbReference type="NCBI Taxonomy" id="1754191"/>
    <lineage>
        <taxon>Eukaryota</taxon>
        <taxon>Fungi</taxon>
        <taxon>Fungi incertae sedis</taxon>
        <taxon>Chytridiomycota</taxon>
        <taxon>Chytridiomycota incertae sedis</taxon>
        <taxon>Neocallimastigomycetes</taxon>
        <taxon>Neocallimastigales</taxon>
        <taxon>Neocallimastigaceae</taxon>
        <taxon>Piromyces</taxon>
    </lineage>
</organism>
<feature type="non-terminal residue" evidence="6">
    <location>
        <position position="537"/>
    </location>
</feature>
<keyword evidence="1" id="KW-0147">Chitin-binding</keyword>
<dbReference type="Pfam" id="PF01476">
    <property type="entry name" value="LysM"/>
    <property type="match status" value="4"/>
</dbReference>
<keyword evidence="7" id="KW-1185">Reference proteome</keyword>
<dbReference type="PANTHER" id="PTHR34997:SF1">
    <property type="entry name" value="PEPTIDOGLYCAN-BINDING LYSIN DOMAIN"/>
    <property type="match status" value="1"/>
</dbReference>
<keyword evidence="2" id="KW-0843">Virulence</keyword>
<dbReference type="PROSITE" id="PS51782">
    <property type="entry name" value="LYSM"/>
    <property type="match status" value="4"/>
</dbReference>
<dbReference type="Gene3D" id="3.20.20.370">
    <property type="entry name" value="Glycoside hydrolase/deacetylase"/>
    <property type="match status" value="1"/>
</dbReference>
<proteinExistence type="predicted"/>
<dbReference type="EMBL" id="MCFH01000001">
    <property type="protein sequence ID" value="ORX60934.1"/>
    <property type="molecule type" value="Genomic_DNA"/>
</dbReference>
<evidence type="ECO:0000313" key="6">
    <source>
        <dbReference type="EMBL" id="ORX60934.1"/>
    </source>
</evidence>
<protein>
    <submittedName>
        <fullName evidence="6">Glycoside hydrolase/deacetylase</fullName>
    </submittedName>
</protein>
<comment type="caution">
    <text evidence="6">The sequence shown here is derived from an EMBL/GenBank/DDBJ whole genome shotgun (WGS) entry which is preliminary data.</text>
</comment>
<dbReference type="OrthoDB" id="2128882at2759"/>
<feature type="domain" description="LysM" evidence="5">
    <location>
        <begin position="30"/>
        <end position="74"/>
    </location>
</feature>
<evidence type="ECO:0000259" key="5">
    <source>
        <dbReference type="PROSITE" id="PS51782"/>
    </source>
</evidence>
<feature type="domain" description="NodB homology" evidence="4">
    <location>
        <begin position="327"/>
        <end position="519"/>
    </location>
</feature>
<accession>A0A1Y1VNF8</accession>
<dbReference type="InterPro" id="IPR002509">
    <property type="entry name" value="NODB_dom"/>
</dbReference>
<dbReference type="GO" id="GO:0005975">
    <property type="term" value="P:carbohydrate metabolic process"/>
    <property type="evidence" value="ECO:0007669"/>
    <property type="project" value="InterPro"/>
</dbReference>
<sequence length="537" mass="59853">MNLKIISLVYALLSLHKASSFPLNKRSCEKTYNVIKGDTCYNIWKKYGLTETEFKNLNLGVNCNNLQIGTSLCVSSSSASSPSSSSCKTFYTVKKGDYCYKIWNAHGLSESTFRSLNPHVNCENLQIDTQVCVKTSSTSTTKKATATATSTSNSSSCSTHYTVVKNDTCYNIWTKYNLSESTFRSFNSNVNCENLQIGTQVCVKASTPTTTTTTTTTTKKATTTTTTTTTTSSCSKHYTVVKNDTCYNIWTKYNLSESTFRSFNPNVNCENLQIGTQVCVKASTPTNASTPTTATTTTTTTTKKVESSVTSNASPTFTWLRECQTENNYALSFDDGIYLYDEDLLDLLKRKGVKVTFFINGNNVSSIKTESVRNTIKRAYQEGHNILSHTWSHKDLTTCSSDTIRSELKLLEDEIYAIIGQRPKSIRPPYMAGINDSRVINTLQSYGYSYGILWKIDSRDWENKGDINTILHTFKTGLATSHRPIILNHSFYEGITKEKLLTLVEKEIDYLSSMGLTGVNMETCIGHKVYRNSGEGF</sequence>
<evidence type="ECO:0000259" key="4">
    <source>
        <dbReference type="PROSITE" id="PS51677"/>
    </source>
</evidence>
<dbReference type="InterPro" id="IPR052210">
    <property type="entry name" value="LysM1-like"/>
</dbReference>
<dbReference type="SUPFAM" id="SSF54106">
    <property type="entry name" value="LysM domain"/>
    <property type="match status" value="4"/>
</dbReference>
<keyword evidence="3" id="KW-0732">Signal</keyword>
<dbReference type="STRING" id="1754191.A0A1Y1VNF8"/>
<dbReference type="CDD" id="cd00118">
    <property type="entry name" value="LysM"/>
    <property type="match status" value="4"/>
</dbReference>
<keyword evidence="6" id="KW-0378">Hydrolase</keyword>
<reference evidence="6 7" key="2">
    <citation type="submission" date="2016-08" db="EMBL/GenBank/DDBJ databases">
        <title>Pervasive Adenine N6-methylation of Active Genes in Fungi.</title>
        <authorList>
            <consortium name="DOE Joint Genome Institute"/>
            <person name="Mondo S.J."/>
            <person name="Dannebaum R.O."/>
            <person name="Kuo R.C."/>
            <person name="Labutti K."/>
            <person name="Haridas S."/>
            <person name="Kuo A."/>
            <person name="Salamov A."/>
            <person name="Ahrendt S.R."/>
            <person name="Lipzen A."/>
            <person name="Sullivan W."/>
            <person name="Andreopoulos W.B."/>
            <person name="Clum A."/>
            <person name="Lindquist E."/>
            <person name="Daum C."/>
            <person name="Ramamoorthy G.K."/>
            <person name="Gryganskyi A."/>
            <person name="Culley D."/>
            <person name="Magnuson J.K."/>
            <person name="James T.Y."/>
            <person name="O'Malley M.A."/>
            <person name="Stajich J.E."/>
            <person name="Spatafora J.W."/>
            <person name="Visel A."/>
            <person name="Grigoriev I.V."/>
        </authorList>
    </citation>
    <scope>NUCLEOTIDE SEQUENCE [LARGE SCALE GENOMIC DNA]</scope>
    <source>
        <strain evidence="7">finn</strain>
    </source>
</reference>
<dbReference type="SUPFAM" id="SSF88713">
    <property type="entry name" value="Glycoside hydrolase/deacetylase"/>
    <property type="match status" value="1"/>
</dbReference>
<feature type="domain" description="LysM" evidence="5">
    <location>
        <begin position="89"/>
        <end position="133"/>
    </location>
</feature>
<dbReference type="SMART" id="SM00257">
    <property type="entry name" value="LysM"/>
    <property type="match status" value="4"/>
</dbReference>
<dbReference type="GO" id="GO:0016810">
    <property type="term" value="F:hydrolase activity, acting on carbon-nitrogen (but not peptide) bonds"/>
    <property type="evidence" value="ECO:0007669"/>
    <property type="project" value="InterPro"/>
</dbReference>
<evidence type="ECO:0000256" key="2">
    <source>
        <dbReference type="ARBA" id="ARBA00023026"/>
    </source>
</evidence>
<dbReference type="InterPro" id="IPR011330">
    <property type="entry name" value="Glyco_hydro/deAcase_b/a-brl"/>
</dbReference>
<dbReference type="InterPro" id="IPR018392">
    <property type="entry name" value="LysM"/>
</dbReference>
<dbReference type="GO" id="GO:0008061">
    <property type="term" value="F:chitin binding"/>
    <property type="evidence" value="ECO:0007669"/>
    <property type="project" value="UniProtKB-KW"/>
</dbReference>
<dbReference type="InterPro" id="IPR036779">
    <property type="entry name" value="LysM_dom_sf"/>
</dbReference>
<feature type="chain" id="PRO_5013254296" evidence="3">
    <location>
        <begin position="21"/>
        <end position="537"/>
    </location>
</feature>
<feature type="signal peptide" evidence="3">
    <location>
        <begin position="1"/>
        <end position="20"/>
    </location>
</feature>
<dbReference type="Gene3D" id="3.10.350.10">
    <property type="entry name" value="LysM domain"/>
    <property type="match status" value="4"/>
</dbReference>
<dbReference type="AlphaFoldDB" id="A0A1Y1VNF8"/>